<reference evidence="2" key="1">
    <citation type="journal article" date="2017" name="Genome Biol.">
        <title>Comparative genomics reveals high biological diversity and specific adaptations in the industrially and medically important fungal genus Aspergillus.</title>
        <authorList>
            <person name="de Vries R.P."/>
            <person name="Riley R."/>
            <person name="Wiebenga A."/>
            <person name="Aguilar-Osorio G."/>
            <person name="Amillis S."/>
            <person name="Uchima C.A."/>
            <person name="Anderluh G."/>
            <person name="Asadollahi M."/>
            <person name="Askin M."/>
            <person name="Barry K."/>
            <person name="Battaglia E."/>
            <person name="Bayram O."/>
            <person name="Benocci T."/>
            <person name="Braus-Stromeyer S.A."/>
            <person name="Caldana C."/>
            <person name="Canovas D."/>
            <person name="Cerqueira G.C."/>
            <person name="Chen F."/>
            <person name="Chen W."/>
            <person name="Choi C."/>
            <person name="Clum A."/>
            <person name="Dos Santos R.A."/>
            <person name="Damasio A.R."/>
            <person name="Diallinas G."/>
            <person name="Emri T."/>
            <person name="Fekete E."/>
            <person name="Flipphi M."/>
            <person name="Freyberg S."/>
            <person name="Gallo A."/>
            <person name="Gournas C."/>
            <person name="Habgood R."/>
            <person name="Hainaut M."/>
            <person name="Harispe M.L."/>
            <person name="Henrissat B."/>
            <person name="Hilden K.S."/>
            <person name="Hope R."/>
            <person name="Hossain A."/>
            <person name="Karabika E."/>
            <person name="Karaffa L."/>
            <person name="Karanyi Z."/>
            <person name="Krasevec N."/>
            <person name="Kuo A."/>
            <person name="Kusch H."/>
            <person name="LaButti K."/>
            <person name="Lagendijk E.L."/>
            <person name="Lapidus A."/>
            <person name="Levasseur A."/>
            <person name="Lindquist E."/>
            <person name="Lipzen A."/>
            <person name="Logrieco A.F."/>
            <person name="MacCabe A."/>
            <person name="Maekelae M.R."/>
            <person name="Malavazi I."/>
            <person name="Melin P."/>
            <person name="Meyer V."/>
            <person name="Mielnichuk N."/>
            <person name="Miskei M."/>
            <person name="Molnar A.P."/>
            <person name="Mule G."/>
            <person name="Ngan C.Y."/>
            <person name="Orejas M."/>
            <person name="Orosz E."/>
            <person name="Ouedraogo J.P."/>
            <person name="Overkamp K.M."/>
            <person name="Park H.-S."/>
            <person name="Perrone G."/>
            <person name="Piumi F."/>
            <person name="Punt P.J."/>
            <person name="Ram A.F."/>
            <person name="Ramon A."/>
            <person name="Rauscher S."/>
            <person name="Record E."/>
            <person name="Riano-Pachon D.M."/>
            <person name="Robert V."/>
            <person name="Roehrig J."/>
            <person name="Ruller R."/>
            <person name="Salamov A."/>
            <person name="Salih N.S."/>
            <person name="Samson R.A."/>
            <person name="Sandor E."/>
            <person name="Sanguinetti M."/>
            <person name="Schuetze T."/>
            <person name="Sepcic K."/>
            <person name="Shelest E."/>
            <person name="Sherlock G."/>
            <person name="Sophianopoulou V."/>
            <person name="Squina F.M."/>
            <person name="Sun H."/>
            <person name="Susca A."/>
            <person name="Todd R.B."/>
            <person name="Tsang A."/>
            <person name="Unkles S.E."/>
            <person name="van de Wiele N."/>
            <person name="van Rossen-Uffink D."/>
            <person name="Oliveira J.V."/>
            <person name="Vesth T.C."/>
            <person name="Visser J."/>
            <person name="Yu J.-H."/>
            <person name="Zhou M."/>
            <person name="Andersen M.R."/>
            <person name="Archer D.B."/>
            <person name="Baker S.E."/>
            <person name="Benoit I."/>
            <person name="Brakhage A.A."/>
            <person name="Braus G.H."/>
            <person name="Fischer R."/>
            <person name="Frisvad J.C."/>
            <person name="Goldman G.H."/>
            <person name="Houbraken J."/>
            <person name="Oakley B."/>
            <person name="Pocsi I."/>
            <person name="Scazzocchio C."/>
            <person name="Seiboth B."/>
            <person name="vanKuyk P.A."/>
            <person name="Wortman J."/>
            <person name="Dyer P.S."/>
            <person name="Grigoriev I.V."/>
        </authorList>
    </citation>
    <scope>NUCLEOTIDE SEQUENCE [LARGE SCALE GENOMIC DNA]</scope>
    <source>
        <strain evidence="2">CBS 134.48</strain>
    </source>
</reference>
<evidence type="ECO:0000313" key="1">
    <source>
        <dbReference type="EMBL" id="OJI87754.1"/>
    </source>
</evidence>
<accession>A0A1L9NF40</accession>
<name>A0A1L9NF40_ASPTC</name>
<dbReference type="AlphaFoldDB" id="A0A1L9NF40"/>
<gene>
    <name evidence="1" type="ORF">ASPTUDRAFT_421525</name>
</gene>
<dbReference type="EMBL" id="KV878181">
    <property type="protein sequence ID" value="OJI87754.1"/>
    <property type="molecule type" value="Genomic_DNA"/>
</dbReference>
<keyword evidence="2" id="KW-1185">Reference proteome</keyword>
<sequence length="56" mass="6193">MVQLKVDCTWHSSAPHRFAVSSWPKGEHTGPSKIIGFIAKLKELPFQSPRSMAGTN</sequence>
<proteinExistence type="predicted"/>
<organism evidence="1 2">
    <name type="scientific">Aspergillus tubingensis (strain CBS 134.48)</name>
    <dbReference type="NCBI Taxonomy" id="767770"/>
    <lineage>
        <taxon>Eukaryota</taxon>
        <taxon>Fungi</taxon>
        <taxon>Dikarya</taxon>
        <taxon>Ascomycota</taxon>
        <taxon>Pezizomycotina</taxon>
        <taxon>Eurotiomycetes</taxon>
        <taxon>Eurotiomycetidae</taxon>
        <taxon>Eurotiales</taxon>
        <taxon>Aspergillaceae</taxon>
        <taxon>Aspergillus</taxon>
        <taxon>Aspergillus subgen. Circumdati</taxon>
    </lineage>
</organism>
<evidence type="ECO:0000313" key="2">
    <source>
        <dbReference type="Proteomes" id="UP000184304"/>
    </source>
</evidence>
<dbReference type="VEuPathDB" id="FungiDB:ASPTUDRAFT_421525"/>
<dbReference type="Proteomes" id="UP000184304">
    <property type="component" value="Unassembled WGS sequence"/>
</dbReference>
<protein>
    <submittedName>
        <fullName evidence="1">Uncharacterized protein</fullName>
    </submittedName>
</protein>